<dbReference type="EMBL" id="JADIKF010000037">
    <property type="protein sequence ID" value="MBM7129290.1"/>
    <property type="molecule type" value="Genomic_DNA"/>
</dbReference>
<sequence length="210" mass="23400">MPSKEPAARRVFFARLPTPRQRFDDSHVDEANALFPGLLGDTAWQALPEPVRRMHGNAPRVAARGMADVEGGTHLVVRVLRTLLGLPSPGTQQALAFSIERSNGRETWTRGFARSQMRSVLVRDAEAPHLLERLGPITLRLALQHDATGIDWHLLAASAWGMPIPRTWLGKVVSRCSARDGRYTFDIDTRLPLAGRLVTYRGWLEIVPDD</sequence>
<evidence type="ECO:0000313" key="2">
    <source>
        <dbReference type="EMBL" id="MBM7129290.1"/>
    </source>
</evidence>
<dbReference type="InterPro" id="IPR025311">
    <property type="entry name" value="DUF4166"/>
</dbReference>
<feature type="domain" description="DUF4166" evidence="1">
    <location>
        <begin position="47"/>
        <end position="204"/>
    </location>
</feature>
<comment type="caution">
    <text evidence="2">The sequence shown here is derived from an EMBL/GenBank/DDBJ whole genome shotgun (WGS) entry which is preliminary data.</text>
</comment>
<name>A0ABS2KE07_9GAMM</name>
<evidence type="ECO:0000313" key="3">
    <source>
        <dbReference type="Proteomes" id="UP001430193"/>
    </source>
</evidence>
<protein>
    <submittedName>
        <fullName evidence="2">DUF4166 domain-containing protein</fullName>
    </submittedName>
</protein>
<accession>A0ABS2KE07</accession>
<proteinExistence type="predicted"/>
<dbReference type="Pfam" id="PF13761">
    <property type="entry name" value="DUF4166"/>
    <property type="match status" value="1"/>
</dbReference>
<dbReference type="Proteomes" id="UP001430193">
    <property type="component" value="Unassembled WGS sequence"/>
</dbReference>
<organism evidence="2 3">
    <name type="scientific">Dyella mobilis</name>
    <dbReference type="NCBI Taxonomy" id="1849582"/>
    <lineage>
        <taxon>Bacteria</taxon>
        <taxon>Pseudomonadati</taxon>
        <taxon>Pseudomonadota</taxon>
        <taxon>Gammaproteobacteria</taxon>
        <taxon>Lysobacterales</taxon>
        <taxon>Rhodanobacteraceae</taxon>
        <taxon>Dyella</taxon>
    </lineage>
</organism>
<gene>
    <name evidence="2" type="ORF">ISS99_07120</name>
</gene>
<keyword evidence="3" id="KW-1185">Reference proteome</keyword>
<evidence type="ECO:0000259" key="1">
    <source>
        <dbReference type="Pfam" id="PF13761"/>
    </source>
</evidence>
<reference evidence="2" key="1">
    <citation type="submission" date="2020-10" db="EMBL/GenBank/DDBJ databases">
        <title>Phylogeny of dyella-like bacteria.</title>
        <authorList>
            <person name="Fu J."/>
        </authorList>
    </citation>
    <scope>NUCLEOTIDE SEQUENCE</scope>
    <source>
        <strain evidence="2">DHON07</strain>
    </source>
</reference>